<dbReference type="SUPFAM" id="SSF47384">
    <property type="entry name" value="Homodimeric domain of signal transducing histidine kinase"/>
    <property type="match status" value="1"/>
</dbReference>
<evidence type="ECO:0000256" key="6">
    <source>
        <dbReference type="ARBA" id="ARBA00023012"/>
    </source>
</evidence>
<dbReference type="EMBL" id="CP047045">
    <property type="protein sequence ID" value="QGZ94909.1"/>
    <property type="molecule type" value="Genomic_DNA"/>
</dbReference>
<reference evidence="10" key="1">
    <citation type="submission" date="2019-12" db="EMBL/GenBank/DDBJ databases">
        <title>Complete genome of Terracaulis silvestris 0127_4.</title>
        <authorList>
            <person name="Vieira S."/>
            <person name="Riedel T."/>
            <person name="Sproer C."/>
            <person name="Pascual J."/>
            <person name="Boedeker C."/>
            <person name="Overmann J."/>
        </authorList>
    </citation>
    <scope>NUCLEOTIDE SEQUENCE [LARGE SCALE GENOMIC DNA]</scope>
    <source>
        <strain evidence="10">0127_4</strain>
    </source>
</reference>
<feature type="transmembrane region" description="Helical" evidence="7">
    <location>
        <begin position="122"/>
        <end position="139"/>
    </location>
</feature>
<keyword evidence="7" id="KW-0812">Transmembrane</keyword>
<feature type="transmembrane region" description="Helical" evidence="7">
    <location>
        <begin position="169"/>
        <end position="188"/>
    </location>
</feature>
<dbReference type="InterPro" id="IPR005467">
    <property type="entry name" value="His_kinase_dom"/>
</dbReference>
<keyword evidence="10" id="KW-1185">Reference proteome</keyword>
<keyword evidence="4 9" id="KW-0808">Transferase</keyword>
<evidence type="ECO:0000256" key="7">
    <source>
        <dbReference type="SAM" id="Phobius"/>
    </source>
</evidence>
<protein>
    <recommendedName>
        <fullName evidence="2">histidine kinase</fullName>
        <ecNumber evidence="2">2.7.13.3</ecNumber>
    </recommendedName>
</protein>
<dbReference type="Pfam" id="PF02518">
    <property type="entry name" value="HATPase_c"/>
    <property type="match status" value="1"/>
</dbReference>
<dbReference type="KEGG" id="tsv:DSM104635_01744"/>
<dbReference type="InterPro" id="IPR050736">
    <property type="entry name" value="Sensor_HK_Regulatory"/>
</dbReference>
<feature type="domain" description="Histidine kinase" evidence="8">
    <location>
        <begin position="222"/>
        <end position="434"/>
    </location>
</feature>
<evidence type="ECO:0000256" key="3">
    <source>
        <dbReference type="ARBA" id="ARBA00022553"/>
    </source>
</evidence>
<dbReference type="Gene3D" id="1.10.287.130">
    <property type="match status" value="1"/>
</dbReference>
<dbReference type="InterPro" id="IPR003594">
    <property type="entry name" value="HATPase_dom"/>
</dbReference>
<dbReference type="InterPro" id="IPR036890">
    <property type="entry name" value="HATPase_C_sf"/>
</dbReference>
<evidence type="ECO:0000259" key="8">
    <source>
        <dbReference type="PROSITE" id="PS50109"/>
    </source>
</evidence>
<keyword evidence="3" id="KW-0597">Phosphoprotein</keyword>
<dbReference type="EC" id="2.7.13.3" evidence="2"/>
<dbReference type="AlphaFoldDB" id="A0A6I6MJR4"/>
<keyword evidence="7" id="KW-0472">Membrane</keyword>
<keyword evidence="5" id="KW-0418">Kinase</keyword>
<dbReference type="Pfam" id="PF00512">
    <property type="entry name" value="HisKA"/>
    <property type="match status" value="1"/>
</dbReference>
<feature type="transmembrane region" description="Helical" evidence="7">
    <location>
        <begin position="146"/>
        <end position="163"/>
    </location>
</feature>
<accession>A0A6I6MJR4</accession>
<dbReference type="Gene3D" id="3.30.565.10">
    <property type="entry name" value="Histidine kinase-like ATPase, C-terminal domain"/>
    <property type="match status" value="1"/>
</dbReference>
<keyword evidence="7" id="KW-1133">Transmembrane helix</keyword>
<name>A0A6I6MJR4_9CAUL</name>
<dbReference type="Proteomes" id="UP000431269">
    <property type="component" value="Chromosome"/>
</dbReference>
<dbReference type="PRINTS" id="PR00344">
    <property type="entry name" value="BCTRLSENSOR"/>
</dbReference>
<dbReference type="GO" id="GO:0000155">
    <property type="term" value="F:phosphorelay sensor kinase activity"/>
    <property type="evidence" value="ECO:0007669"/>
    <property type="project" value="InterPro"/>
</dbReference>
<dbReference type="InterPro" id="IPR036097">
    <property type="entry name" value="HisK_dim/P_sf"/>
</dbReference>
<dbReference type="PANTHER" id="PTHR43711:SF1">
    <property type="entry name" value="HISTIDINE KINASE 1"/>
    <property type="match status" value="1"/>
</dbReference>
<proteinExistence type="predicted"/>
<evidence type="ECO:0000313" key="9">
    <source>
        <dbReference type="EMBL" id="QGZ94909.1"/>
    </source>
</evidence>
<dbReference type="InterPro" id="IPR003661">
    <property type="entry name" value="HisK_dim/P_dom"/>
</dbReference>
<evidence type="ECO:0000256" key="1">
    <source>
        <dbReference type="ARBA" id="ARBA00000085"/>
    </source>
</evidence>
<feature type="transmembrane region" description="Helical" evidence="7">
    <location>
        <begin position="95"/>
        <end position="116"/>
    </location>
</feature>
<evidence type="ECO:0000256" key="4">
    <source>
        <dbReference type="ARBA" id="ARBA00022679"/>
    </source>
</evidence>
<dbReference type="PANTHER" id="PTHR43711">
    <property type="entry name" value="TWO-COMPONENT HISTIDINE KINASE"/>
    <property type="match status" value="1"/>
</dbReference>
<sequence>MISDNETAKRVEASALAQSVSLGAFAETATRLGPGRISLGVVQTLVSAYWLGWPWAFAWCVAFALYEMRISPWLLQRFVRPFAQDEARRAERASVLILLMTSCLYLLGWLPAWLAAGPAGDFVAAALVGATLIRGVVSFSQSERVFFAYCSPPVLAMLAVLAMRLENLAAAGVFLAAFANLLLCTYFLRGRLSALVGQMMRANTERQAAEETSIAKTQFLTTMTHELRTPLNAVINYAEMIEEDSEGAIASDAGKITQAARRLLGLLDRILDFADLDAGKLRLTPTPIDVDMFIRDLIRKTEIDRDTHVALIFADNEAPTIFADKDRLAQCIGCLLANAREHTSSARIVVRVGAVGDCALISVEDTGPGIPADQLGVIFEAFRQSDMSNTRSKDGLGLGLAAARRIARAMGGELTAASTPGAGSCFTLRVPSGHVSVEPTRLAS</sequence>
<comment type="catalytic activity">
    <reaction evidence="1">
        <text>ATP + protein L-histidine = ADP + protein N-phospho-L-histidine.</text>
        <dbReference type="EC" id="2.7.13.3"/>
    </reaction>
</comment>
<gene>
    <name evidence="9" type="primary">torS_2</name>
    <name evidence="9" type="ORF">DSM104635_01744</name>
</gene>
<dbReference type="SMART" id="SM00388">
    <property type="entry name" value="HisKA"/>
    <property type="match status" value="1"/>
</dbReference>
<keyword evidence="6" id="KW-0902">Two-component regulatory system</keyword>
<dbReference type="CDD" id="cd00082">
    <property type="entry name" value="HisKA"/>
    <property type="match status" value="1"/>
</dbReference>
<dbReference type="SUPFAM" id="SSF55874">
    <property type="entry name" value="ATPase domain of HSP90 chaperone/DNA topoisomerase II/histidine kinase"/>
    <property type="match status" value="1"/>
</dbReference>
<dbReference type="RefSeq" id="WP_158765811.1">
    <property type="nucleotide sequence ID" value="NZ_CP047045.1"/>
</dbReference>
<dbReference type="InterPro" id="IPR004358">
    <property type="entry name" value="Sig_transdc_His_kin-like_C"/>
</dbReference>
<dbReference type="PROSITE" id="PS50109">
    <property type="entry name" value="HIS_KIN"/>
    <property type="match status" value="1"/>
</dbReference>
<evidence type="ECO:0000256" key="5">
    <source>
        <dbReference type="ARBA" id="ARBA00022777"/>
    </source>
</evidence>
<organism evidence="9 10">
    <name type="scientific">Terricaulis silvestris</name>
    <dbReference type="NCBI Taxonomy" id="2686094"/>
    <lineage>
        <taxon>Bacteria</taxon>
        <taxon>Pseudomonadati</taxon>
        <taxon>Pseudomonadota</taxon>
        <taxon>Alphaproteobacteria</taxon>
        <taxon>Caulobacterales</taxon>
        <taxon>Caulobacteraceae</taxon>
        <taxon>Terricaulis</taxon>
    </lineage>
</organism>
<evidence type="ECO:0000313" key="10">
    <source>
        <dbReference type="Proteomes" id="UP000431269"/>
    </source>
</evidence>
<dbReference type="SMART" id="SM00387">
    <property type="entry name" value="HATPase_c"/>
    <property type="match status" value="1"/>
</dbReference>
<evidence type="ECO:0000256" key="2">
    <source>
        <dbReference type="ARBA" id="ARBA00012438"/>
    </source>
</evidence>